<evidence type="ECO:0000256" key="1">
    <source>
        <dbReference type="SAM" id="Phobius"/>
    </source>
</evidence>
<dbReference type="AlphaFoldDB" id="A0A0M0KC68"/>
<keyword evidence="1" id="KW-0812">Transmembrane</keyword>
<dbReference type="GeneID" id="87596215"/>
<proteinExistence type="predicted"/>
<organism evidence="2">
    <name type="scientific">Halalkalibacterium halodurans</name>
    <name type="common">Bacillus halodurans</name>
    <dbReference type="NCBI Taxonomy" id="86665"/>
    <lineage>
        <taxon>Bacteria</taxon>
        <taxon>Bacillati</taxon>
        <taxon>Bacillota</taxon>
        <taxon>Bacilli</taxon>
        <taxon>Bacillales</taxon>
        <taxon>Bacillaceae</taxon>
        <taxon>Halalkalibacterium (ex Joshi et al. 2022)</taxon>
    </lineage>
</organism>
<feature type="transmembrane region" description="Helical" evidence="1">
    <location>
        <begin position="84"/>
        <end position="103"/>
    </location>
</feature>
<dbReference type="InterPro" id="IPR021493">
    <property type="entry name" value="DUF3147"/>
</dbReference>
<gene>
    <name evidence="2" type="ORF">AMD02_18485</name>
</gene>
<comment type="caution">
    <text evidence="2">The sequence shown here is derived from an EMBL/GenBank/DDBJ whole genome shotgun (WGS) entry which is preliminary data.</text>
</comment>
<feature type="transmembrane region" description="Helical" evidence="1">
    <location>
        <begin position="58"/>
        <end position="78"/>
    </location>
</feature>
<sequence>MFFVLKMIVSAFVIAIVTEISRRLPTYGGIIAALPLVSLLSLFWLSIQGESETNMNQFTLGVLIGLPATGFLLLIVYFLTKHSVPFIVSLCAGMVAWAVFIYVQDLLNRMFT</sequence>
<name>A0A0M0KC68_ALKHA</name>
<dbReference type="EMBL" id="LILD01000014">
    <property type="protein sequence ID" value="KOO36182.1"/>
    <property type="molecule type" value="Genomic_DNA"/>
</dbReference>
<dbReference type="RefSeq" id="WP_053432416.1">
    <property type="nucleotide sequence ID" value="NZ_CP040441.1"/>
</dbReference>
<feature type="transmembrane region" description="Helical" evidence="1">
    <location>
        <begin position="25"/>
        <end position="46"/>
    </location>
</feature>
<accession>A0A0M0KC68</accession>
<protein>
    <recommendedName>
        <fullName evidence="3">DUF3147 family protein</fullName>
    </recommendedName>
</protein>
<evidence type="ECO:0008006" key="3">
    <source>
        <dbReference type="Google" id="ProtNLM"/>
    </source>
</evidence>
<evidence type="ECO:0000313" key="2">
    <source>
        <dbReference type="EMBL" id="KOO36182.1"/>
    </source>
</evidence>
<keyword evidence="1" id="KW-0472">Membrane</keyword>
<dbReference type="NCBIfam" id="NF006750">
    <property type="entry name" value="PRK09272.1-3"/>
    <property type="match status" value="1"/>
</dbReference>
<dbReference type="Pfam" id="PF11345">
    <property type="entry name" value="DUF3147"/>
    <property type="match status" value="1"/>
</dbReference>
<keyword evidence="1" id="KW-1133">Transmembrane helix</keyword>
<dbReference type="PATRIC" id="fig|136160.3.peg.3659"/>
<reference evidence="2" key="1">
    <citation type="submission" date="2015-08" db="EMBL/GenBank/DDBJ databases">
        <title>Complete DNA Sequence of Pseudomonas syringae pv. actinidiae, the Causal Agent of Kiwifruit Canker Disease.</title>
        <authorList>
            <person name="Rikkerink E.H.A."/>
            <person name="Fineran P.C."/>
        </authorList>
    </citation>
    <scope>NUCLEOTIDE SEQUENCE</scope>
    <source>
        <strain evidence="2">DSM 13666</strain>
    </source>
</reference>